<comment type="similarity">
    <text evidence="4">Belongs to the peptidase M10B family.</text>
</comment>
<comment type="catalytic activity">
    <reaction evidence="1">
        <text>Preferential cleavage of bonds with hydrophobic residues in P1'.</text>
        <dbReference type="EC" id="3.4.24.40"/>
    </reaction>
</comment>
<dbReference type="SMART" id="SM00235">
    <property type="entry name" value="ZnMc"/>
    <property type="match status" value="1"/>
</dbReference>
<dbReference type="PRINTS" id="PR00313">
    <property type="entry name" value="CABNDNGRPT"/>
</dbReference>
<reference evidence="14 15" key="1">
    <citation type="submission" date="2022-05" db="EMBL/GenBank/DDBJ databases">
        <title>Whole genome sequences of Escherichia coli of fish isolates collected from Assam, India.</title>
        <authorList>
            <person name="Sudha S."/>
            <person name="Muneeb K.H."/>
            <person name="Rakshit O."/>
            <person name="Mendem S.K."/>
            <person name="Raisen C."/>
            <person name="Holmes M.A."/>
            <person name="Shome B.R."/>
            <person name="Sivaraman G.K."/>
        </authorList>
    </citation>
    <scope>NUCLEOTIDE SEQUENCE [LARGE SCALE GENOMIC DNA]</scope>
    <source>
        <strain evidence="14 15">278</strain>
    </source>
</reference>
<dbReference type="EMBL" id="JAMZOO010000003">
    <property type="protein sequence ID" value="MEB6857642.1"/>
    <property type="molecule type" value="Genomic_DNA"/>
</dbReference>
<dbReference type="Proteomes" id="UP001332939">
    <property type="component" value="Unassembled WGS sequence"/>
</dbReference>
<keyword evidence="15" id="KW-1185">Reference proteome</keyword>
<dbReference type="PROSITE" id="PS00330">
    <property type="entry name" value="HEMOLYSIN_CALCIUM"/>
    <property type="match status" value="2"/>
</dbReference>
<evidence type="ECO:0000256" key="1">
    <source>
        <dbReference type="ARBA" id="ARBA00001609"/>
    </source>
</evidence>
<dbReference type="InterPro" id="IPR001818">
    <property type="entry name" value="Pept_M10_metallopeptidase"/>
</dbReference>
<evidence type="ECO:0000256" key="5">
    <source>
        <dbReference type="ARBA" id="ARBA00012422"/>
    </source>
</evidence>
<evidence type="ECO:0000259" key="13">
    <source>
        <dbReference type="SMART" id="SM00235"/>
    </source>
</evidence>
<protein>
    <recommendedName>
        <fullName evidence="5">serralysin</fullName>
        <ecNumber evidence="5">3.4.24.40</ecNumber>
    </recommendedName>
</protein>
<evidence type="ECO:0000256" key="3">
    <source>
        <dbReference type="ARBA" id="ARBA00004613"/>
    </source>
</evidence>
<dbReference type="SUPFAM" id="SSF55486">
    <property type="entry name" value="Metalloproteases ('zincins'), catalytic domain"/>
    <property type="match status" value="1"/>
</dbReference>
<dbReference type="InterPro" id="IPR050557">
    <property type="entry name" value="RTX_toxin/Mannuronan_C5-epim"/>
</dbReference>
<dbReference type="InterPro" id="IPR011049">
    <property type="entry name" value="Serralysin-like_metalloprot_C"/>
</dbReference>
<dbReference type="InterPro" id="IPR001343">
    <property type="entry name" value="Hemolysn_Ca-bd"/>
</dbReference>
<comment type="subcellular location">
    <subcellularLocation>
        <location evidence="3">Secreted</location>
    </subcellularLocation>
</comment>
<comment type="caution">
    <text evidence="14">The sequence shown here is derived from an EMBL/GenBank/DDBJ whole genome shotgun (WGS) entry which is preliminary data.</text>
</comment>
<keyword evidence="11" id="KW-0862">Zinc</keyword>
<keyword evidence="7" id="KW-0645">Protease</keyword>
<gene>
    <name evidence="14" type="ORF">NA736_11420</name>
</gene>
<comment type="cofactor">
    <cofactor evidence="2">
        <name>Ca(2+)</name>
        <dbReference type="ChEBI" id="CHEBI:29108"/>
    </cofactor>
</comment>
<keyword evidence="6" id="KW-0964">Secreted</keyword>
<dbReference type="InterPro" id="IPR006026">
    <property type="entry name" value="Peptidase_Metallo"/>
</dbReference>
<feature type="domain" description="Peptidase metallopeptidase" evidence="13">
    <location>
        <begin position="43"/>
        <end position="270"/>
    </location>
</feature>
<dbReference type="PANTHER" id="PTHR38340">
    <property type="entry name" value="S-LAYER PROTEIN"/>
    <property type="match status" value="1"/>
</dbReference>
<keyword evidence="8" id="KW-0479">Metal-binding</keyword>
<evidence type="ECO:0000256" key="2">
    <source>
        <dbReference type="ARBA" id="ARBA00001913"/>
    </source>
</evidence>
<dbReference type="Pfam" id="PF00413">
    <property type="entry name" value="Peptidase_M10"/>
    <property type="match status" value="1"/>
</dbReference>
<evidence type="ECO:0000256" key="12">
    <source>
        <dbReference type="ARBA" id="ARBA00022837"/>
    </source>
</evidence>
<organism evidence="14 15">
    <name type="scientific">Proteus cibi</name>
    <dbReference type="NCBI Taxonomy" id="2050966"/>
    <lineage>
        <taxon>Bacteria</taxon>
        <taxon>Pseudomonadati</taxon>
        <taxon>Pseudomonadota</taxon>
        <taxon>Gammaproteobacteria</taxon>
        <taxon>Enterobacterales</taxon>
        <taxon>Morganellaceae</taxon>
        <taxon>Proteus</taxon>
    </lineage>
</organism>
<dbReference type="InterPro" id="IPR018511">
    <property type="entry name" value="Hemolysin-typ_Ca-bd_CS"/>
</dbReference>
<evidence type="ECO:0000256" key="8">
    <source>
        <dbReference type="ARBA" id="ARBA00022723"/>
    </source>
</evidence>
<accession>A0ABU6EFH3</accession>
<dbReference type="InterPro" id="IPR034033">
    <property type="entry name" value="Serralysin-like"/>
</dbReference>
<dbReference type="PANTHER" id="PTHR38340:SF1">
    <property type="entry name" value="S-LAYER PROTEIN"/>
    <property type="match status" value="1"/>
</dbReference>
<evidence type="ECO:0000313" key="15">
    <source>
        <dbReference type="Proteomes" id="UP001332939"/>
    </source>
</evidence>
<evidence type="ECO:0000256" key="4">
    <source>
        <dbReference type="ARBA" id="ARBA00009490"/>
    </source>
</evidence>
<evidence type="ECO:0000256" key="7">
    <source>
        <dbReference type="ARBA" id="ARBA00022670"/>
    </source>
</evidence>
<dbReference type="RefSeq" id="WP_325934957.1">
    <property type="nucleotide sequence ID" value="NZ_JAMZOO010000003.1"/>
</dbReference>
<name>A0ABU6EFH3_9GAMM</name>
<dbReference type="Pfam" id="PF00353">
    <property type="entry name" value="HemolysinCabind"/>
    <property type="match status" value="2"/>
</dbReference>
<evidence type="ECO:0000256" key="10">
    <source>
        <dbReference type="ARBA" id="ARBA00022801"/>
    </source>
</evidence>
<keyword evidence="12" id="KW-0106">Calcium</keyword>
<dbReference type="Gene3D" id="2.150.10.10">
    <property type="entry name" value="Serralysin-like metalloprotease, C-terminal"/>
    <property type="match status" value="1"/>
</dbReference>
<keyword evidence="10" id="KW-0378">Hydrolase</keyword>
<dbReference type="InterPro" id="IPR024079">
    <property type="entry name" value="MetalloPept_cat_dom_sf"/>
</dbReference>
<evidence type="ECO:0000256" key="6">
    <source>
        <dbReference type="ARBA" id="ARBA00022525"/>
    </source>
</evidence>
<evidence type="ECO:0000256" key="11">
    <source>
        <dbReference type="ARBA" id="ARBA00022833"/>
    </source>
</evidence>
<dbReference type="CDD" id="cd04277">
    <property type="entry name" value="ZnMc_serralysin_like"/>
    <property type="match status" value="1"/>
</dbReference>
<evidence type="ECO:0000313" key="14">
    <source>
        <dbReference type="EMBL" id="MEB6857642.1"/>
    </source>
</evidence>
<dbReference type="InterPro" id="IPR013858">
    <property type="entry name" value="Peptidase_M10B_C"/>
</dbReference>
<dbReference type="Gene3D" id="3.40.390.10">
    <property type="entry name" value="Collagenase (Catalytic Domain)"/>
    <property type="match status" value="1"/>
</dbReference>
<dbReference type="Pfam" id="PF08548">
    <property type="entry name" value="Peptidase_M10_C"/>
    <property type="match status" value="1"/>
</dbReference>
<proteinExistence type="inferred from homology"/>
<evidence type="ECO:0000256" key="9">
    <source>
        <dbReference type="ARBA" id="ARBA00022737"/>
    </source>
</evidence>
<dbReference type="EC" id="3.4.24.40" evidence="5"/>
<keyword evidence="9" id="KW-0677">Repeat</keyword>
<sequence length="538" mass="61721">MNTIHQNTPLVINDIINLIKSFKPLRRWKKQNPNSDFTEVTFSFPDWSQLRGDKYKTTTTLNEYQKELAKKVLQQWSDVANIKFIEKDNQYNTHIKFGVYNNINELNNDTHHLVGGSGFFPDYHIDLNKRIDVFEDYSKSGQVWINISVSKLLKWFKKDKITKEKENDINNFKKDSDYISTYFVEDEDNIFLYRNINNNAHVNNDLLAPQPGTYKEYVYRHELGHALGLPHTFKDNDTLTYSPQNSFMYSVMSYNHPHKEDADFNNNYPMSPMLLDIFVIQKFYGVNVTTRTGDTIYGFNSNTQRDYYSLTSSDDVIISCIWDAGGNDTLDFSKYNVNQKIDLNQGSFSDIGGLKSNISIAYGVIIENAIGGENNDQIIGNNVNNILFGHGGNDIIYGDDGDDKIYGGNGSDMLYGQEGNDFIHGGDGYDIISGGNGNNTLIGGKNADLFFFEINEMTNSHNKIMDMNIHEDYLIFINKNKISLGIEKLISQNSISFKMRFQKEDNITRLEIKTQKQLDEPNLTIDIMGNFSYKDLFS</sequence>
<dbReference type="SUPFAM" id="SSF51120">
    <property type="entry name" value="beta-Roll"/>
    <property type="match status" value="2"/>
</dbReference>